<proteinExistence type="predicted"/>
<comment type="caution">
    <text evidence="2">The sequence shown here is derived from an EMBL/GenBank/DDBJ whole genome shotgun (WGS) entry which is preliminary data.</text>
</comment>
<dbReference type="eggNOG" id="COG5429">
    <property type="taxonomic scope" value="Bacteria"/>
</dbReference>
<dbReference type="Proteomes" id="UP000027337">
    <property type="component" value="Unassembled WGS sequence"/>
</dbReference>
<sequence length="232" mass="25415">MNFLKYSLLAGLMALAAPLSAQDTPVVVELYTSQGCSSCPPADQILHELADRDDVIALALHVDYWDYIGWKDPFGDPAHAERQRAYAAAGHRRSIYTPEMIVQGQTDIVGAKPMALAKAIAEHARQRPKVAVTLSRDGDALKITAERLAQVQGDMTVHMLRYQPRQTTHIKRGENAGRTVEYANIVEGWTVLGHWDGQKALDLVAQVKGDNPSVVIIQGRNAGPIFGAARLR</sequence>
<protein>
    <recommendedName>
        <fullName evidence="4">Secreted protein</fullName>
    </recommendedName>
</protein>
<dbReference type="PANTHER" id="PTHR36057:SF1">
    <property type="entry name" value="LIPOPROTEIN LIPID ATTACHMENT SITE-LIKE PROTEIN, PUTATIVE (DUF1223)-RELATED"/>
    <property type="match status" value="1"/>
</dbReference>
<organism evidence="2 3">
    <name type="scientific">Sulfitobacter mediterraneus</name>
    <dbReference type="NCBI Taxonomy" id="83219"/>
    <lineage>
        <taxon>Bacteria</taxon>
        <taxon>Pseudomonadati</taxon>
        <taxon>Pseudomonadota</taxon>
        <taxon>Alphaproteobacteria</taxon>
        <taxon>Rhodobacterales</taxon>
        <taxon>Roseobacteraceae</taxon>
        <taxon>Sulfitobacter</taxon>
    </lineage>
</organism>
<evidence type="ECO:0000256" key="1">
    <source>
        <dbReference type="SAM" id="SignalP"/>
    </source>
</evidence>
<dbReference type="SUPFAM" id="SSF52833">
    <property type="entry name" value="Thioredoxin-like"/>
    <property type="match status" value="1"/>
</dbReference>
<dbReference type="InterPro" id="IPR036249">
    <property type="entry name" value="Thioredoxin-like_sf"/>
</dbReference>
<dbReference type="EMBL" id="JEMU01000017">
    <property type="protein sequence ID" value="KAJ01910.1"/>
    <property type="molecule type" value="Genomic_DNA"/>
</dbReference>
<accession>A0A061SRN6</accession>
<dbReference type="InterPro" id="IPR010634">
    <property type="entry name" value="DUF1223"/>
</dbReference>
<evidence type="ECO:0000313" key="3">
    <source>
        <dbReference type="Proteomes" id="UP000027337"/>
    </source>
</evidence>
<keyword evidence="1" id="KW-0732">Signal</keyword>
<reference evidence="2 3" key="1">
    <citation type="journal article" date="2014" name="Genome Announc.">
        <title>Draft Genome Sequences of Two Isolates of the Roseobacter Group, Sulfitobacter sp. Strains 3SOLIMAR09 and 1FIGIMAR09, from Harbors of Mallorca Island (Mediterranean Sea).</title>
        <authorList>
            <person name="Mas-Llado M."/>
            <person name="Pina-Villalonga J.M."/>
            <person name="Brunet-Galmes I."/>
            <person name="Nogales B."/>
            <person name="Bosch R."/>
        </authorList>
    </citation>
    <scope>NUCLEOTIDE SEQUENCE [LARGE SCALE GENOMIC DNA]</scope>
    <source>
        <strain evidence="2 3">1FIGIMAR09</strain>
    </source>
</reference>
<dbReference type="AlphaFoldDB" id="A0A061SRN6"/>
<dbReference type="GeneID" id="72437206"/>
<gene>
    <name evidence="2" type="ORF">PM02_16860</name>
</gene>
<name>A0A061SRN6_9RHOB</name>
<keyword evidence="3" id="KW-1185">Reference proteome</keyword>
<dbReference type="Pfam" id="PF06764">
    <property type="entry name" value="DUF1223"/>
    <property type="match status" value="1"/>
</dbReference>
<feature type="chain" id="PRO_5041035675" description="Secreted protein" evidence="1">
    <location>
        <begin position="22"/>
        <end position="232"/>
    </location>
</feature>
<feature type="signal peptide" evidence="1">
    <location>
        <begin position="1"/>
        <end position="21"/>
    </location>
</feature>
<evidence type="ECO:0008006" key="4">
    <source>
        <dbReference type="Google" id="ProtNLM"/>
    </source>
</evidence>
<dbReference type="PANTHER" id="PTHR36057">
    <property type="match status" value="1"/>
</dbReference>
<dbReference type="STRING" id="83219.PM02_16860"/>
<evidence type="ECO:0000313" key="2">
    <source>
        <dbReference type="EMBL" id="KAJ01910.1"/>
    </source>
</evidence>
<dbReference type="RefSeq" id="WP_037910709.1">
    <property type="nucleotide sequence ID" value="NZ_CP068998.1"/>
</dbReference>